<dbReference type="InterPro" id="IPR043502">
    <property type="entry name" value="DNA/RNA_pol_sf"/>
</dbReference>
<evidence type="ECO:0000313" key="5">
    <source>
        <dbReference type="EMBL" id="RVW95702.1"/>
    </source>
</evidence>
<evidence type="ECO:0000259" key="4">
    <source>
        <dbReference type="Pfam" id="PF22936"/>
    </source>
</evidence>
<dbReference type="AlphaFoldDB" id="A0A438IG39"/>
<protein>
    <submittedName>
        <fullName evidence="5">Putative mitochondrial protein</fullName>
    </submittedName>
</protein>
<name>A0A438IG39_VITVI</name>
<feature type="compositionally biased region" description="Low complexity" evidence="2">
    <location>
        <begin position="281"/>
        <end position="294"/>
    </location>
</feature>
<evidence type="ECO:0000313" key="6">
    <source>
        <dbReference type="Proteomes" id="UP000288805"/>
    </source>
</evidence>
<dbReference type="CDD" id="cd09272">
    <property type="entry name" value="RNase_HI_RT_Ty1"/>
    <property type="match status" value="1"/>
</dbReference>
<dbReference type="Pfam" id="PF07727">
    <property type="entry name" value="RVT_2"/>
    <property type="match status" value="1"/>
</dbReference>
<feature type="region of interest" description="Disordered" evidence="2">
    <location>
        <begin position="252"/>
        <end position="294"/>
    </location>
</feature>
<organism evidence="5 6">
    <name type="scientific">Vitis vinifera</name>
    <name type="common">Grape</name>
    <dbReference type="NCBI Taxonomy" id="29760"/>
    <lineage>
        <taxon>Eukaryota</taxon>
        <taxon>Viridiplantae</taxon>
        <taxon>Streptophyta</taxon>
        <taxon>Embryophyta</taxon>
        <taxon>Tracheophyta</taxon>
        <taxon>Spermatophyta</taxon>
        <taxon>Magnoliopsida</taxon>
        <taxon>eudicotyledons</taxon>
        <taxon>Gunneridae</taxon>
        <taxon>Pentapetalae</taxon>
        <taxon>rosids</taxon>
        <taxon>Vitales</taxon>
        <taxon>Vitaceae</taxon>
        <taxon>Viteae</taxon>
        <taxon>Vitis</taxon>
    </lineage>
</organism>
<reference evidence="5 6" key="1">
    <citation type="journal article" date="2018" name="PLoS Genet.">
        <title>Population sequencing reveals clonal diversity and ancestral inbreeding in the grapevine cultivar Chardonnay.</title>
        <authorList>
            <person name="Roach M.J."/>
            <person name="Johnson D.L."/>
            <person name="Bohlmann J."/>
            <person name="van Vuuren H.J."/>
            <person name="Jones S.J."/>
            <person name="Pretorius I.S."/>
            <person name="Schmidt S.A."/>
            <person name="Borneman A.R."/>
        </authorList>
    </citation>
    <scope>NUCLEOTIDE SEQUENCE [LARGE SCALE GENOMIC DNA]</scope>
    <source>
        <strain evidence="6">cv. Chardonnay</strain>
        <tissue evidence="5">Leaf</tissue>
    </source>
</reference>
<dbReference type="EMBL" id="QGNW01000112">
    <property type="protein sequence ID" value="RVW95702.1"/>
    <property type="molecule type" value="Genomic_DNA"/>
</dbReference>
<evidence type="ECO:0000256" key="1">
    <source>
        <dbReference type="ARBA" id="ARBA00022750"/>
    </source>
</evidence>
<comment type="caution">
    <text evidence="5">The sequence shown here is derived from an EMBL/GenBank/DDBJ whole genome shotgun (WGS) entry which is preliminary data.</text>
</comment>
<evidence type="ECO:0000259" key="3">
    <source>
        <dbReference type="Pfam" id="PF07727"/>
    </source>
</evidence>
<feature type="domain" description="Reverse transcriptase Ty1/copia-type" evidence="3">
    <location>
        <begin position="356"/>
        <end position="450"/>
    </location>
</feature>
<gene>
    <name evidence="5" type="primary">AtMg00810_66</name>
    <name evidence="5" type="ORF">CK203_031589</name>
</gene>
<dbReference type="PANTHER" id="PTHR11439">
    <property type="entry name" value="GAG-POL-RELATED RETROTRANSPOSON"/>
    <property type="match status" value="1"/>
</dbReference>
<keyword evidence="1" id="KW-0064">Aspartyl protease</keyword>
<dbReference type="InterPro" id="IPR054722">
    <property type="entry name" value="PolX-like_BBD"/>
</dbReference>
<dbReference type="PANTHER" id="PTHR11439:SF500">
    <property type="entry name" value="RNA-DIRECTED DNA POLYMERASE"/>
    <property type="match status" value="1"/>
</dbReference>
<feature type="compositionally biased region" description="Low complexity" evidence="2">
    <location>
        <begin position="252"/>
        <end position="269"/>
    </location>
</feature>
<accession>A0A438IG39</accession>
<feature type="domain" description="Retrovirus-related Pol polyprotein from transposon TNT 1-94-like beta-barrel" evidence="4">
    <location>
        <begin position="31"/>
        <end position="108"/>
    </location>
</feature>
<dbReference type="SUPFAM" id="SSF56672">
    <property type="entry name" value="DNA/RNA polymerases"/>
    <property type="match status" value="1"/>
</dbReference>
<dbReference type="InterPro" id="IPR013103">
    <property type="entry name" value="RVT_2"/>
</dbReference>
<dbReference type="GO" id="GO:0004190">
    <property type="term" value="F:aspartic-type endopeptidase activity"/>
    <property type="evidence" value="ECO:0007669"/>
    <property type="project" value="UniProtKB-KW"/>
</dbReference>
<dbReference type="Pfam" id="PF22936">
    <property type="entry name" value="Pol_BBD"/>
    <property type="match status" value="1"/>
</dbReference>
<sequence length="665" mass="74186">MNYAFQGRHPPTELAAMVAETNTTYLNQHQWYPDSGANIHVTSNAANLAISQPYEGIDTVGVGNGAGLIISRTGNATIKTPSSTLALNDVAYCPQASTHLLSINKFCKDNNVLFELTGSNFFMKDLKTRDTLMIGPSDKGLYPINLQQLSSSKFHAFSMTVGVKASTATWHCRLGHPLSSTLHNVLHNYSLPGFCCYDSSSRRVYISSNVIFDEAMFRARVQSPLMDSGSSVPSTSNSLSFLHSPHSHIFSSSSPSSSVSPPHTTPIIPTDHDFSIPPNTSSDINSPVSSSPSNILEPSSFAPICSTSSYHVVTRSQTGHLRLRTYPDFHLYYSTHHPLRALHVAMECEFQALLKNETWTLYPRPPDKNVVSSKWVFKSKRLVAVGYLQRSGIDFFDTFNPVIKPSIVHMVLALAVSFNWDIQQLDVFNAFLHGILDEEVYMAQPKGTKLSKFDGDPLLDPSEYRHTVGALQYIILTRPDIAYFVNQLCQHKQAPTIVHWTGAKHVLRYLKNTLHFGLFYKPDSFAINVYCDSDWAGDPNDRHSTCGYGMFVGPNLISWSAKKQPVVSKSSTDAEYRCLALVTNEHIEVGYHFMCEKVAHQDIILEHISTSIQPADIFTKEHMTDRFCFLRDKLAIYDLPASLWGNVSDNDNDNDHSNIQENSSQ</sequence>
<dbReference type="Proteomes" id="UP000288805">
    <property type="component" value="Unassembled WGS sequence"/>
</dbReference>
<proteinExistence type="predicted"/>
<evidence type="ECO:0000256" key="2">
    <source>
        <dbReference type="SAM" id="MobiDB-lite"/>
    </source>
</evidence>
<keyword evidence="1" id="KW-0645">Protease</keyword>
<keyword evidence="1" id="KW-0378">Hydrolase</keyword>